<evidence type="ECO:0000313" key="2">
    <source>
        <dbReference type="EMBL" id="KAK8511593.1"/>
    </source>
</evidence>
<evidence type="ECO:0000256" key="1">
    <source>
        <dbReference type="SAM" id="MobiDB-lite"/>
    </source>
</evidence>
<evidence type="ECO:0000313" key="3">
    <source>
        <dbReference type="Proteomes" id="UP001472677"/>
    </source>
</evidence>
<organism evidence="2 3">
    <name type="scientific">Hibiscus sabdariffa</name>
    <name type="common">roselle</name>
    <dbReference type="NCBI Taxonomy" id="183260"/>
    <lineage>
        <taxon>Eukaryota</taxon>
        <taxon>Viridiplantae</taxon>
        <taxon>Streptophyta</taxon>
        <taxon>Embryophyta</taxon>
        <taxon>Tracheophyta</taxon>
        <taxon>Spermatophyta</taxon>
        <taxon>Magnoliopsida</taxon>
        <taxon>eudicotyledons</taxon>
        <taxon>Gunneridae</taxon>
        <taxon>Pentapetalae</taxon>
        <taxon>rosids</taxon>
        <taxon>malvids</taxon>
        <taxon>Malvales</taxon>
        <taxon>Malvaceae</taxon>
        <taxon>Malvoideae</taxon>
        <taxon>Hibiscus</taxon>
    </lineage>
</organism>
<dbReference type="Proteomes" id="UP001472677">
    <property type="component" value="Unassembled WGS sequence"/>
</dbReference>
<comment type="caution">
    <text evidence="2">The sequence shown here is derived from an EMBL/GenBank/DDBJ whole genome shotgun (WGS) entry which is preliminary data.</text>
</comment>
<accession>A0ABR2BWT3</accession>
<reference evidence="2 3" key="1">
    <citation type="journal article" date="2024" name="G3 (Bethesda)">
        <title>Genome assembly of Hibiscus sabdariffa L. provides insights into metabolisms of medicinal natural products.</title>
        <authorList>
            <person name="Kim T."/>
        </authorList>
    </citation>
    <scope>NUCLEOTIDE SEQUENCE [LARGE SCALE GENOMIC DNA]</scope>
    <source>
        <strain evidence="2">TK-2024</strain>
        <tissue evidence="2">Old leaves</tissue>
    </source>
</reference>
<feature type="region of interest" description="Disordered" evidence="1">
    <location>
        <begin position="61"/>
        <end position="117"/>
    </location>
</feature>
<sequence length="169" mass="17816">MKVSLQIPHSPQVNVSLFSHGNLSDTPIGGLNSWPSDNTIGIDGCEFKMRSKLESVALLASKERPGSPLSPSVERVSKKSKDINITTLDTDAMDVSDGDPKSAPTGEKPSTGVQQPGSKVSIRDILAGNTFRVASGSPPVSRLCKLDVDISDEDVIIKDDGLVPGSSVF</sequence>
<keyword evidence="3" id="KW-1185">Reference proteome</keyword>
<dbReference type="EMBL" id="JBBPBM010000078">
    <property type="protein sequence ID" value="KAK8511593.1"/>
    <property type="molecule type" value="Genomic_DNA"/>
</dbReference>
<name>A0ABR2BWT3_9ROSI</name>
<gene>
    <name evidence="2" type="ORF">V6N12_038195</name>
</gene>
<proteinExistence type="predicted"/>
<protein>
    <submittedName>
        <fullName evidence="2">Uncharacterized protein</fullName>
    </submittedName>
</protein>